<reference evidence="4" key="2">
    <citation type="journal article" date="2019" name="Genome Biol. Evol.">
        <title>Day and night: Metabolic profiles and evolutionary relationships of six axenic non-marine cyanobacteria.</title>
        <authorList>
            <person name="Will S.E."/>
            <person name="Henke P."/>
            <person name="Boedeker C."/>
            <person name="Huang S."/>
            <person name="Brinkmann H."/>
            <person name="Rohde M."/>
            <person name="Jarek M."/>
            <person name="Friedl T."/>
            <person name="Seufert S."/>
            <person name="Schumacher M."/>
            <person name="Overmann J."/>
            <person name="Neumann-Schaal M."/>
            <person name="Petersen J."/>
        </authorList>
    </citation>
    <scope>NUCLEOTIDE SEQUENCE [LARGE SCALE GENOMIC DNA]</scope>
    <source>
        <strain evidence="4">PCC 7102</strain>
    </source>
</reference>
<dbReference type="InterPro" id="IPR028344">
    <property type="entry name" value="ParE1/4"/>
</dbReference>
<dbReference type="Proteomes" id="UP000271624">
    <property type="component" value="Unassembled WGS sequence"/>
</dbReference>
<reference evidence="4" key="1">
    <citation type="submission" date="2018-12" db="EMBL/GenBank/DDBJ databases">
        <authorList>
            <person name="Will S."/>
            <person name="Neumann-Schaal M."/>
            <person name="Henke P."/>
        </authorList>
    </citation>
    <scope>NUCLEOTIDE SEQUENCE</scope>
    <source>
        <strain evidence="4">PCC 7102</strain>
    </source>
</reference>
<organism evidence="4 5">
    <name type="scientific">Dulcicalothrix desertica PCC 7102</name>
    <dbReference type="NCBI Taxonomy" id="232991"/>
    <lineage>
        <taxon>Bacteria</taxon>
        <taxon>Bacillati</taxon>
        <taxon>Cyanobacteriota</taxon>
        <taxon>Cyanophyceae</taxon>
        <taxon>Nostocales</taxon>
        <taxon>Calotrichaceae</taxon>
        <taxon>Dulcicalothrix</taxon>
    </lineage>
</organism>
<comment type="similarity">
    <text evidence="1 3">Belongs to the RelE toxin family.</text>
</comment>
<name>A0A433VPY8_9CYAN</name>
<evidence type="ECO:0000313" key="4">
    <source>
        <dbReference type="EMBL" id="RUT08160.1"/>
    </source>
</evidence>
<protein>
    <recommendedName>
        <fullName evidence="3">Toxin</fullName>
    </recommendedName>
</protein>
<dbReference type="RefSeq" id="WP_127080008.1">
    <property type="nucleotide sequence ID" value="NZ_RSCL01000003.1"/>
</dbReference>
<dbReference type="Gene3D" id="3.30.2310.20">
    <property type="entry name" value="RelE-like"/>
    <property type="match status" value="1"/>
</dbReference>
<dbReference type="Pfam" id="PF05016">
    <property type="entry name" value="ParE_toxin"/>
    <property type="match status" value="1"/>
</dbReference>
<evidence type="ECO:0000313" key="5">
    <source>
        <dbReference type="Proteomes" id="UP000271624"/>
    </source>
</evidence>
<dbReference type="AlphaFoldDB" id="A0A433VPY8"/>
<keyword evidence="5" id="KW-1185">Reference proteome</keyword>
<accession>A0A433VPY8</accession>
<dbReference type="EMBL" id="RSCL01000003">
    <property type="protein sequence ID" value="RUT08160.1"/>
    <property type="molecule type" value="Genomic_DNA"/>
</dbReference>
<evidence type="ECO:0000256" key="3">
    <source>
        <dbReference type="PIRNR" id="PIRNR029218"/>
    </source>
</evidence>
<sequence>MANYKLTQAAKEDLRQIYFYGFETWGEAAADKYYNQLFDRFEQIAAQPYLYPEVNFIRTGYRRSVYGVHSIYYRIENDVVEIMAILRSQDTDTALDL</sequence>
<dbReference type="PANTHER" id="PTHR33755">
    <property type="entry name" value="TOXIN PARE1-RELATED"/>
    <property type="match status" value="1"/>
</dbReference>
<proteinExistence type="inferred from homology"/>
<dbReference type="OrthoDB" id="516834at2"/>
<evidence type="ECO:0000256" key="2">
    <source>
        <dbReference type="ARBA" id="ARBA00022649"/>
    </source>
</evidence>
<dbReference type="InterPro" id="IPR051803">
    <property type="entry name" value="TA_system_RelE-like_toxin"/>
</dbReference>
<gene>
    <name evidence="4" type="ORF">DSM106972_013280</name>
</gene>
<dbReference type="PIRSF" id="PIRSF029218">
    <property type="entry name" value="ParE"/>
    <property type="match status" value="1"/>
</dbReference>
<evidence type="ECO:0000256" key="1">
    <source>
        <dbReference type="ARBA" id="ARBA00006226"/>
    </source>
</evidence>
<dbReference type="InterPro" id="IPR035093">
    <property type="entry name" value="RelE/ParE_toxin_dom_sf"/>
</dbReference>
<dbReference type="PANTHER" id="PTHR33755:SF9">
    <property type="entry name" value="TOXIN PARE1"/>
    <property type="match status" value="1"/>
</dbReference>
<keyword evidence="2" id="KW-1277">Toxin-antitoxin system</keyword>
<comment type="caution">
    <text evidence="4">The sequence shown here is derived from an EMBL/GenBank/DDBJ whole genome shotgun (WGS) entry which is preliminary data.</text>
</comment>
<dbReference type="InterPro" id="IPR007712">
    <property type="entry name" value="RelE/ParE_toxin"/>
</dbReference>